<dbReference type="OrthoDB" id="10254973at2759"/>
<keyword evidence="5" id="KW-0472">Membrane</keyword>
<feature type="domain" description="RecF/RecN/SMC N-terminal" evidence="6">
    <location>
        <begin position="22"/>
        <end position="1026"/>
    </location>
</feature>
<evidence type="ECO:0000256" key="4">
    <source>
        <dbReference type="SAM" id="Coils"/>
    </source>
</evidence>
<keyword evidence="5" id="KW-0812">Transmembrane</keyword>
<dbReference type="GO" id="GO:0005634">
    <property type="term" value="C:nucleus"/>
    <property type="evidence" value="ECO:0007669"/>
    <property type="project" value="TreeGrafter"/>
</dbReference>
<evidence type="ECO:0000256" key="3">
    <source>
        <dbReference type="ARBA" id="ARBA00023054"/>
    </source>
</evidence>
<dbReference type="GO" id="GO:0003697">
    <property type="term" value="F:single-stranded DNA binding"/>
    <property type="evidence" value="ECO:0007669"/>
    <property type="project" value="TreeGrafter"/>
</dbReference>
<protein>
    <recommendedName>
        <fullName evidence="2">Structural maintenance of chromosomes protein 5</fullName>
    </recommendedName>
</protein>
<keyword evidence="5" id="KW-1133">Transmembrane helix</keyword>
<dbReference type="InterPro" id="IPR027417">
    <property type="entry name" value="P-loop_NTPase"/>
</dbReference>
<dbReference type="GO" id="GO:0030915">
    <property type="term" value="C:Smc5-Smc6 complex"/>
    <property type="evidence" value="ECO:0007669"/>
    <property type="project" value="TreeGrafter"/>
</dbReference>
<dbReference type="Gene3D" id="3.40.50.300">
    <property type="entry name" value="P-loop containing nucleotide triphosphate hydrolases"/>
    <property type="match status" value="2"/>
</dbReference>
<dbReference type="AlphaFoldDB" id="A0A7J7KD88"/>
<dbReference type="PANTHER" id="PTHR45916:SF1">
    <property type="entry name" value="STRUCTURAL MAINTENANCE OF CHROMOSOMES PROTEIN 5"/>
    <property type="match status" value="1"/>
</dbReference>
<evidence type="ECO:0000313" key="7">
    <source>
        <dbReference type="EMBL" id="KAF6036619.1"/>
    </source>
</evidence>
<keyword evidence="3 4" id="KW-0175">Coiled coil</keyword>
<dbReference type="SUPFAM" id="SSF52540">
    <property type="entry name" value="P-loop containing nucleoside triphosphate hydrolases"/>
    <property type="match status" value="1"/>
</dbReference>
<evidence type="ECO:0000313" key="8">
    <source>
        <dbReference type="Proteomes" id="UP000593567"/>
    </source>
</evidence>
<comment type="similarity">
    <text evidence="1">Belongs to the SMC family. SMC5 subfamily.</text>
</comment>
<dbReference type="GO" id="GO:0000724">
    <property type="term" value="P:double-strand break repair via homologous recombination"/>
    <property type="evidence" value="ECO:0007669"/>
    <property type="project" value="TreeGrafter"/>
</dbReference>
<feature type="coiled-coil region" evidence="4">
    <location>
        <begin position="359"/>
        <end position="461"/>
    </location>
</feature>
<feature type="transmembrane region" description="Helical" evidence="5">
    <location>
        <begin position="319"/>
        <end position="346"/>
    </location>
</feature>
<keyword evidence="8" id="KW-1185">Reference proteome</keyword>
<evidence type="ECO:0000259" key="6">
    <source>
        <dbReference type="Pfam" id="PF02463"/>
    </source>
</evidence>
<evidence type="ECO:0000256" key="1">
    <source>
        <dbReference type="ARBA" id="ARBA00010171"/>
    </source>
</evidence>
<feature type="coiled-coil region" evidence="4">
    <location>
        <begin position="206"/>
        <end position="265"/>
    </location>
</feature>
<name>A0A7J7KD88_BUGNE</name>
<feature type="coiled-coil region" evidence="4">
    <location>
        <begin position="796"/>
        <end position="837"/>
    </location>
</feature>
<evidence type="ECO:0000256" key="5">
    <source>
        <dbReference type="SAM" id="Phobius"/>
    </source>
</evidence>
<accession>A0A7J7KD88</accession>
<gene>
    <name evidence="7" type="ORF">EB796_005066</name>
</gene>
<dbReference type="EMBL" id="VXIV02000695">
    <property type="protein sequence ID" value="KAF6036619.1"/>
    <property type="molecule type" value="Genomic_DNA"/>
</dbReference>
<evidence type="ECO:0000256" key="2">
    <source>
        <dbReference type="ARBA" id="ARBA00018687"/>
    </source>
</evidence>
<dbReference type="PANTHER" id="PTHR45916">
    <property type="entry name" value="STRUCTURAL MAINTENANCE OF CHROMOSOMES PROTEIN 5"/>
    <property type="match status" value="1"/>
</dbReference>
<proteinExistence type="inferred from homology"/>
<dbReference type="InterPro" id="IPR003395">
    <property type="entry name" value="RecF/RecN/SMC_N"/>
</dbReference>
<dbReference type="Proteomes" id="UP000593567">
    <property type="component" value="Unassembled WGS sequence"/>
</dbReference>
<organism evidence="7 8">
    <name type="scientific">Bugula neritina</name>
    <name type="common">Brown bryozoan</name>
    <name type="synonym">Sertularia neritina</name>
    <dbReference type="NCBI Taxonomy" id="10212"/>
    <lineage>
        <taxon>Eukaryota</taxon>
        <taxon>Metazoa</taxon>
        <taxon>Spiralia</taxon>
        <taxon>Lophotrochozoa</taxon>
        <taxon>Bryozoa</taxon>
        <taxon>Gymnolaemata</taxon>
        <taxon>Cheilostomatida</taxon>
        <taxon>Flustrina</taxon>
        <taxon>Buguloidea</taxon>
        <taxon>Bugulidae</taxon>
        <taxon>Bugula</taxon>
    </lineage>
</organism>
<reference evidence="7" key="1">
    <citation type="submission" date="2020-06" db="EMBL/GenBank/DDBJ databases">
        <title>Draft genome of Bugula neritina, a colonial animal packing powerful symbionts and potential medicines.</title>
        <authorList>
            <person name="Rayko M."/>
        </authorList>
    </citation>
    <scope>NUCLEOTIDE SEQUENCE [LARGE SCALE GENOMIC DNA]</scope>
    <source>
        <strain evidence="7">Kwan_BN1</strain>
    </source>
</reference>
<feature type="coiled-coil region" evidence="4">
    <location>
        <begin position="688"/>
        <end position="715"/>
    </location>
</feature>
<dbReference type="Pfam" id="PF02463">
    <property type="entry name" value="SMC_N"/>
    <property type="match status" value="1"/>
</dbReference>
<sequence>MSQSQRRSISSQFDREFVRGAIREIKLKNFLIYDNVEVYPGAHLNVVIGPNATGKSTIVNAICIGLAGKTTILGRAKDLSAYIKNGCSRASIEIELDGGDESNYRIKRILQRGSTTSSSWLINGKSSSQKQVEELVSSLNIQVSNLCQFLPQDRVADFVKMSNTELLSNTMLAANKDLYNIHCQLKVAQRKSLEINTDFSKLVDVLERERSLNAALERDVSNIEEREGYEQKLNNLKEKRPWVEYEEYRRLHIIQKEEKERVEQKYNEAMAMNLPTKQAIDSLKRQQTDKLTEFREIVRLSVCLSETSSLLFYNCYIRLYSGFITSFSFVVMVTVAMATVVGQLVLNQSREVASVNEAIQSYSEKVNDVETTLKFKETQEQTRIKKLEAMKLQIQALEDQIANLEELNLKPEIELCSTEIKQLNTDKHELDEDIRALSGEKESKRLEIIALESELKKLRDVDSQKLNLVRKRDKHTYDAIMWLRAHRNDFQDVIYEPPLMTLNVRDSANAKFVENNIGFNDMKTFICLNAADHEKFYKKVREENRLLINAAVTLGYGPDHYQPPADISQYRQFGFHCYLKDLVEAPNAVLAHLCHLSGLHRIPVGGSRVNDFIDEIPNRCPGVSRYVSDTHTYSYKRSKYGARNVLTRSTDLRPASLLIHSVDESKQEEVNSKLKVLRQQDIDLTNRIKALSDKLAKVDQSLEQARQKKRDLIKKQGERKTVQEKLLLKKESLLLLEQEAVDMDAARADCNRQIEAIFADRLRELSNLADKTEVVMKHCKQRCVLGLQYYSLNQQVKQKEAELAEKSLLLIDLERELSEKKEQLSKTRDIAKRLQNEAKRTTGDMNKFPPEKQKVIKQLPSTLEELDAMIADVQARMDLIYERAARIEKLEKKMAGNNAAQTAHKDEISQLRDSWLPPLQEIIDKVNQQFSSYFRQMKCAGEVTLRVPPNPDEFENYGIGINVKYGDNKPMKELTTFQSGGERSVATVLYMLALQELSKAPFRCVDEINQGMDADNERKVFELVVKAACRPNTPQYFLLTPKLLPDLLYTERMAVHIVHNGPYMVEHSKWNPDSFLTTRREFSDED</sequence>
<comment type="caution">
    <text evidence="7">The sequence shown here is derived from an EMBL/GenBank/DDBJ whole genome shotgun (WGS) entry which is preliminary data.</text>
</comment>